<dbReference type="Gene3D" id="3.30.420.10">
    <property type="entry name" value="Ribonuclease H-like superfamily/Ribonuclease H"/>
    <property type="match status" value="1"/>
</dbReference>
<dbReference type="GO" id="GO:0000287">
    <property type="term" value="F:magnesium ion binding"/>
    <property type="evidence" value="ECO:0007669"/>
    <property type="project" value="UniProtKB-UniRule"/>
</dbReference>
<dbReference type="GO" id="GO:0003677">
    <property type="term" value="F:DNA binding"/>
    <property type="evidence" value="ECO:0007669"/>
    <property type="project" value="UniProtKB-KW"/>
</dbReference>
<dbReference type="GO" id="GO:0048476">
    <property type="term" value="C:Holliday junction resolvase complex"/>
    <property type="evidence" value="ECO:0007669"/>
    <property type="project" value="UniProtKB-UniRule"/>
</dbReference>
<keyword evidence="6 13" id="KW-0227">DNA damage</keyword>
<feature type="binding site" evidence="13">
    <location>
        <position position="44"/>
    </location>
    <ligand>
        <name>Mg(2+)</name>
        <dbReference type="ChEBI" id="CHEBI:18420"/>
        <label>1</label>
    </ligand>
</feature>
<feature type="active site" evidence="13">
    <location>
        <position position="105"/>
    </location>
</feature>
<organism evidence="15 16">
    <name type="scientific">Oceanipulchritudo coccoides</name>
    <dbReference type="NCBI Taxonomy" id="2706888"/>
    <lineage>
        <taxon>Bacteria</taxon>
        <taxon>Pseudomonadati</taxon>
        <taxon>Verrucomicrobiota</taxon>
        <taxon>Opitutia</taxon>
        <taxon>Puniceicoccales</taxon>
        <taxon>Oceanipulchritudinaceae</taxon>
        <taxon>Oceanipulchritudo</taxon>
    </lineage>
</organism>
<evidence type="ECO:0000256" key="14">
    <source>
        <dbReference type="NCBIfam" id="TIGR00228"/>
    </source>
</evidence>
<comment type="catalytic activity">
    <reaction evidence="12 13">
        <text>Endonucleolytic cleavage at a junction such as a reciprocal single-stranded crossover between two homologous DNA duplexes (Holliday junction).</text>
        <dbReference type="EC" id="3.1.21.10"/>
    </reaction>
</comment>
<dbReference type="InterPro" id="IPR012337">
    <property type="entry name" value="RNaseH-like_sf"/>
</dbReference>
<dbReference type="GO" id="GO:0006281">
    <property type="term" value="P:DNA repair"/>
    <property type="evidence" value="ECO:0007669"/>
    <property type="project" value="UniProtKB-UniRule"/>
</dbReference>
<evidence type="ECO:0000256" key="4">
    <source>
        <dbReference type="ARBA" id="ARBA00022723"/>
    </source>
</evidence>
<dbReference type="SUPFAM" id="SSF53098">
    <property type="entry name" value="Ribonuclease H-like"/>
    <property type="match status" value="1"/>
</dbReference>
<dbReference type="EC" id="3.1.21.10" evidence="13 14"/>
<evidence type="ECO:0000256" key="6">
    <source>
        <dbReference type="ARBA" id="ARBA00022763"/>
    </source>
</evidence>
<evidence type="ECO:0000313" key="15">
    <source>
        <dbReference type="EMBL" id="NDV61340.1"/>
    </source>
</evidence>
<dbReference type="GO" id="GO:0008821">
    <property type="term" value="F:crossover junction DNA endonuclease activity"/>
    <property type="evidence" value="ECO:0007669"/>
    <property type="project" value="UniProtKB-UniRule"/>
</dbReference>
<comment type="function">
    <text evidence="13">The RuvA-RuvB-RuvC complex processes Holliday junction (HJ) DNA during genetic recombination and DNA repair. Endonuclease that resolves HJ intermediates. Cleaves cruciform DNA by making single-stranded nicks across the HJ at symmetrical positions within the homologous arms, yielding a 5'-phosphate and a 3'-hydroxyl group; requires a central core of homology in the junction. The consensus cleavage sequence is 5'-(A/T)TT(C/G)-3'. Cleavage occurs on the 3'-side of the TT dinucleotide at the point of strand exchange. HJ branch migration catalyzed by RuvA-RuvB allows RuvC to scan DNA until it finds its consensus sequence, where it cleaves and resolves the cruciform DNA.</text>
</comment>
<comment type="similarity">
    <text evidence="1 13">Belongs to the RuvC family.</text>
</comment>
<dbReference type="PRINTS" id="PR00696">
    <property type="entry name" value="RSOLVASERUVC"/>
</dbReference>
<feature type="binding site" evidence="13">
    <location>
        <position position="177"/>
    </location>
    <ligand>
        <name>Mg(2+)</name>
        <dbReference type="ChEBI" id="CHEBI:18420"/>
        <label>1</label>
    </ligand>
</feature>
<feature type="active site" evidence="13">
    <location>
        <position position="44"/>
    </location>
</feature>
<dbReference type="Proteomes" id="UP000478417">
    <property type="component" value="Unassembled WGS sequence"/>
</dbReference>
<dbReference type="PROSITE" id="PS01321">
    <property type="entry name" value="RUVC"/>
    <property type="match status" value="1"/>
</dbReference>
<dbReference type="AlphaFoldDB" id="A0A6B2M0R9"/>
<dbReference type="InterPro" id="IPR020563">
    <property type="entry name" value="X-over_junc_endoDNase_Mg_BS"/>
</dbReference>
<keyword evidence="7 13" id="KW-0378">Hydrolase</keyword>
<dbReference type="GO" id="GO:0006310">
    <property type="term" value="P:DNA recombination"/>
    <property type="evidence" value="ECO:0007669"/>
    <property type="project" value="UniProtKB-UniRule"/>
</dbReference>
<evidence type="ECO:0000256" key="13">
    <source>
        <dbReference type="HAMAP-Rule" id="MF_00034"/>
    </source>
</evidence>
<evidence type="ECO:0000256" key="11">
    <source>
        <dbReference type="ARBA" id="ARBA00023204"/>
    </source>
</evidence>
<evidence type="ECO:0000256" key="1">
    <source>
        <dbReference type="ARBA" id="ARBA00009518"/>
    </source>
</evidence>
<dbReference type="PANTHER" id="PTHR30194:SF3">
    <property type="entry name" value="CROSSOVER JUNCTION ENDODEOXYRIBONUCLEASE RUVC"/>
    <property type="match status" value="1"/>
</dbReference>
<feature type="binding site" evidence="13">
    <location>
        <position position="105"/>
    </location>
    <ligand>
        <name>Mg(2+)</name>
        <dbReference type="ChEBI" id="CHEBI:18420"/>
        <label>2</label>
    </ligand>
</feature>
<dbReference type="FunFam" id="3.30.420.10:FF:000002">
    <property type="entry name" value="Crossover junction endodeoxyribonuclease RuvC"/>
    <property type="match status" value="1"/>
</dbReference>
<dbReference type="RefSeq" id="WP_163962183.1">
    <property type="nucleotide sequence ID" value="NZ_JAAGNX010000001.1"/>
</dbReference>
<name>A0A6B2M0R9_9BACT</name>
<feature type="active site" evidence="13">
    <location>
        <position position="177"/>
    </location>
</feature>
<keyword evidence="2 13" id="KW-0963">Cytoplasm</keyword>
<keyword evidence="16" id="KW-1185">Reference proteome</keyword>
<keyword evidence="9 13" id="KW-0238">DNA-binding</keyword>
<evidence type="ECO:0000256" key="3">
    <source>
        <dbReference type="ARBA" id="ARBA00022722"/>
    </source>
</evidence>
<comment type="subunit">
    <text evidence="13">Homodimer which binds Holliday junction (HJ) DNA. The HJ becomes 2-fold symmetrical on binding to RuvC with unstacked arms; it has a different conformation from HJ DNA in complex with RuvA. In the full resolvosome a probable DNA-RuvA(4)-RuvB(12)-RuvC(2) complex forms which resolves the HJ.</text>
</comment>
<evidence type="ECO:0000313" key="16">
    <source>
        <dbReference type="Proteomes" id="UP000478417"/>
    </source>
</evidence>
<keyword evidence="11 13" id="KW-0234">DNA repair</keyword>
<comment type="subcellular location">
    <subcellularLocation>
        <location evidence="13">Cytoplasm</location>
    </subcellularLocation>
</comment>
<protein>
    <recommendedName>
        <fullName evidence="13 14">Crossover junction endodeoxyribonuclease RuvC</fullName>
        <ecNumber evidence="13 14">3.1.21.10</ecNumber>
    </recommendedName>
    <alternativeName>
        <fullName evidence="13">Holliday junction nuclease RuvC</fullName>
    </alternativeName>
    <alternativeName>
        <fullName evidence="13">Holliday junction resolvase RuvC</fullName>
    </alternativeName>
</protein>
<evidence type="ECO:0000256" key="5">
    <source>
        <dbReference type="ARBA" id="ARBA00022759"/>
    </source>
</evidence>
<evidence type="ECO:0000256" key="7">
    <source>
        <dbReference type="ARBA" id="ARBA00022801"/>
    </source>
</evidence>
<dbReference type="InterPro" id="IPR036397">
    <property type="entry name" value="RNaseH_sf"/>
</dbReference>
<dbReference type="InterPro" id="IPR002176">
    <property type="entry name" value="X-over_junc_endoDNase_RuvC"/>
</dbReference>
<accession>A0A6B2M0R9</accession>
<dbReference type="GO" id="GO:0005737">
    <property type="term" value="C:cytoplasm"/>
    <property type="evidence" value="ECO:0007669"/>
    <property type="project" value="UniProtKB-SubCell"/>
</dbReference>
<gene>
    <name evidence="13 15" type="primary">ruvC</name>
    <name evidence="15" type="ORF">G0Q06_02615</name>
</gene>
<evidence type="ECO:0000256" key="8">
    <source>
        <dbReference type="ARBA" id="ARBA00022842"/>
    </source>
</evidence>
<evidence type="ECO:0000256" key="12">
    <source>
        <dbReference type="ARBA" id="ARBA00029354"/>
    </source>
</evidence>
<evidence type="ECO:0000256" key="2">
    <source>
        <dbReference type="ARBA" id="ARBA00022490"/>
    </source>
</evidence>
<comment type="cofactor">
    <cofactor evidence="13">
        <name>Mg(2+)</name>
        <dbReference type="ChEBI" id="CHEBI:18420"/>
    </cofactor>
    <text evidence="13">Binds 2 Mg(2+) ion per subunit.</text>
</comment>
<dbReference type="PANTHER" id="PTHR30194">
    <property type="entry name" value="CROSSOVER JUNCTION ENDODEOXYRIBONUCLEASE RUVC"/>
    <property type="match status" value="1"/>
</dbReference>
<proteinExistence type="inferred from homology"/>
<evidence type="ECO:0000256" key="10">
    <source>
        <dbReference type="ARBA" id="ARBA00023172"/>
    </source>
</evidence>
<keyword evidence="3 13" id="KW-0540">Nuclease</keyword>
<keyword evidence="5 13" id="KW-0255">Endonuclease</keyword>
<dbReference type="HAMAP" id="MF_00034">
    <property type="entry name" value="RuvC"/>
    <property type="match status" value="1"/>
</dbReference>
<reference evidence="15 16" key="1">
    <citation type="submission" date="2020-02" db="EMBL/GenBank/DDBJ databases">
        <title>Albibacoteraceae fam. nov., the first described family within the subdivision 4 Verrucomicrobia.</title>
        <authorList>
            <person name="Xi F."/>
        </authorList>
    </citation>
    <scope>NUCLEOTIDE SEQUENCE [LARGE SCALE GENOMIC DNA]</scope>
    <source>
        <strain evidence="15 16">CK1056</strain>
    </source>
</reference>
<dbReference type="EMBL" id="JAAGNX010000001">
    <property type="protein sequence ID" value="NDV61340.1"/>
    <property type="molecule type" value="Genomic_DNA"/>
</dbReference>
<dbReference type="CDD" id="cd16962">
    <property type="entry name" value="RuvC"/>
    <property type="match status" value="1"/>
</dbReference>
<comment type="caution">
    <text evidence="15">The sequence shown here is derived from an EMBL/GenBank/DDBJ whole genome shotgun (WGS) entry which is preliminary data.</text>
</comment>
<sequence>MPKQSARAQWAAQIKAGTVGKQKMAPEVRSAVMTPFKGIILGIDPSLRGTGLAVVRFTPPDTGSYIASETVSPLRKASFPDCLGEIANAVARLIKEHSPVAVAVEETIYVQNFQTAQKLGAARGAAIGQAALLGIPVFEYPPLRIKQAVVGYGRASKEQVTRQVSGLLKLDRILPFDEADAAAAALCHAFTKGRSGGGT</sequence>
<keyword evidence="10 13" id="KW-0233">DNA recombination</keyword>
<dbReference type="NCBIfam" id="TIGR00228">
    <property type="entry name" value="ruvC"/>
    <property type="match status" value="1"/>
</dbReference>
<evidence type="ECO:0000256" key="9">
    <source>
        <dbReference type="ARBA" id="ARBA00023125"/>
    </source>
</evidence>
<keyword evidence="4 13" id="KW-0479">Metal-binding</keyword>
<dbReference type="Pfam" id="PF02075">
    <property type="entry name" value="RuvC"/>
    <property type="match status" value="1"/>
</dbReference>
<keyword evidence="8 13" id="KW-0460">Magnesium</keyword>